<gene>
    <name evidence="1" type="ORF">AQJ11_34775</name>
</gene>
<dbReference type="Proteomes" id="UP000053398">
    <property type="component" value="Unassembled WGS sequence"/>
</dbReference>
<dbReference type="Pfam" id="PF00378">
    <property type="entry name" value="ECH_1"/>
    <property type="match status" value="1"/>
</dbReference>
<dbReference type="AlphaFoldDB" id="A0A101PV39"/>
<dbReference type="RefSeq" id="WP_059265898.1">
    <property type="nucleotide sequence ID" value="NZ_KQ948367.1"/>
</dbReference>
<sequence length="246" mass="25820">MSTWTSDRFGPVAVLTFTREPGNFMDFASMVQLGSLLEDLGRRTDEVKVVMLTSGLDDRFIDHAELSDLARAGAGQASEEELGSWSRALRLLEEIPQPTIAAVDGLASGGGNEIALACTLRVASPRSRFQQPEVAVGIIPGGGGSVRLPRLIGPGRAAEAILTGRLVFAEEALRVGWVNTVLTGTDFPQEALRWAGSIAGNPGPALHAAKHSVVAGSRLAFGEAVTTERRLFGELTAGNDALTSGS</sequence>
<evidence type="ECO:0000313" key="1">
    <source>
        <dbReference type="EMBL" id="KUN18235.1"/>
    </source>
</evidence>
<dbReference type="CDD" id="cd06558">
    <property type="entry name" value="crotonase-like"/>
    <property type="match status" value="1"/>
</dbReference>
<dbReference type="PANTHER" id="PTHR11941:SF54">
    <property type="entry name" value="ENOYL-COA HYDRATASE, MITOCHONDRIAL"/>
    <property type="match status" value="1"/>
</dbReference>
<reference evidence="1 2" key="1">
    <citation type="submission" date="2015-10" db="EMBL/GenBank/DDBJ databases">
        <title>Draft genome sequence of Streptomyces corchorusii DSM 40340, type strain for the species Streptomyces corchorusii.</title>
        <authorList>
            <person name="Ruckert C."/>
            <person name="Winkler A."/>
            <person name="Kalinowski J."/>
            <person name="Kampfer P."/>
            <person name="Glaeser S."/>
        </authorList>
    </citation>
    <scope>NUCLEOTIDE SEQUENCE [LARGE SCALE GENOMIC DNA]</scope>
    <source>
        <strain evidence="1 2">DSM 40340</strain>
    </source>
</reference>
<dbReference type="SUPFAM" id="SSF52096">
    <property type="entry name" value="ClpP/crotonase"/>
    <property type="match status" value="1"/>
</dbReference>
<name>A0A101PV39_STRCK</name>
<dbReference type="Gene3D" id="3.90.226.10">
    <property type="entry name" value="2-enoyl-CoA Hydratase, Chain A, domain 1"/>
    <property type="match status" value="1"/>
</dbReference>
<dbReference type="PANTHER" id="PTHR11941">
    <property type="entry name" value="ENOYL-COA HYDRATASE-RELATED"/>
    <property type="match status" value="1"/>
</dbReference>
<accession>A0A101PV39</accession>
<dbReference type="EMBL" id="LMWP01000044">
    <property type="protein sequence ID" value="KUN18235.1"/>
    <property type="molecule type" value="Genomic_DNA"/>
</dbReference>
<protein>
    <submittedName>
        <fullName evidence="1">3-hydroxybutyryl-CoA dehydratase</fullName>
    </submittedName>
</protein>
<dbReference type="GO" id="GO:0003824">
    <property type="term" value="F:catalytic activity"/>
    <property type="evidence" value="ECO:0007669"/>
    <property type="project" value="UniProtKB-ARBA"/>
</dbReference>
<organism evidence="1 2">
    <name type="scientific">Streptomyces corchorusii</name>
    <name type="common">Streptomyces chibaensis</name>
    <dbReference type="NCBI Taxonomy" id="1903"/>
    <lineage>
        <taxon>Bacteria</taxon>
        <taxon>Bacillati</taxon>
        <taxon>Actinomycetota</taxon>
        <taxon>Actinomycetes</taxon>
        <taxon>Kitasatosporales</taxon>
        <taxon>Streptomycetaceae</taxon>
        <taxon>Streptomyces</taxon>
    </lineage>
</organism>
<evidence type="ECO:0000313" key="2">
    <source>
        <dbReference type="Proteomes" id="UP000053398"/>
    </source>
</evidence>
<dbReference type="GO" id="GO:0006635">
    <property type="term" value="P:fatty acid beta-oxidation"/>
    <property type="evidence" value="ECO:0007669"/>
    <property type="project" value="TreeGrafter"/>
</dbReference>
<proteinExistence type="predicted"/>
<dbReference type="InterPro" id="IPR029045">
    <property type="entry name" value="ClpP/crotonase-like_dom_sf"/>
</dbReference>
<dbReference type="InterPro" id="IPR001753">
    <property type="entry name" value="Enoyl-CoA_hydra/iso"/>
</dbReference>
<comment type="caution">
    <text evidence="1">The sequence shown here is derived from an EMBL/GenBank/DDBJ whole genome shotgun (WGS) entry which is preliminary data.</text>
</comment>
<keyword evidence="2" id="KW-1185">Reference proteome</keyword>